<dbReference type="RefSeq" id="WP_344617966.1">
    <property type="nucleotide sequence ID" value="NZ_BAAARV010000081.1"/>
</dbReference>
<proteinExistence type="predicted"/>
<name>A0ABP5UCN8_9ACTN</name>
<gene>
    <name evidence="1" type="ORF">GCM10010170_081110</name>
</gene>
<protein>
    <submittedName>
        <fullName evidence="1">Uncharacterized protein</fullName>
    </submittedName>
</protein>
<evidence type="ECO:0000313" key="1">
    <source>
        <dbReference type="EMBL" id="GAA2376777.1"/>
    </source>
</evidence>
<reference evidence="2" key="1">
    <citation type="journal article" date="2019" name="Int. J. Syst. Evol. Microbiol.">
        <title>The Global Catalogue of Microorganisms (GCM) 10K type strain sequencing project: providing services to taxonomists for standard genome sequencing and annotation.</title>
        <authorList>
            <consortium name="The Broad Institute Genomics Platform"/>
            <consortium name="The Broad Institute Genome Sequencing Center for Infectious Disease"/>
            <person name="Wu L."/>
            <person name="Ma J."/>
        </authorList>
    </citation>
    <scope>NUCLEOTIDE SEQUENCE [LARGE SCALE GENOMIC DNA]</scope>
    <source>
        <strain evidence="2">JCM 3272</strain>
    </source>
</reference>
<keyword evidence="2" id="KW-1185">Reference proteome</keyword>
<evidence type="ECO:0000313" key="2">
    <source>
        <dbReference type="Proteomes" id="UP001501444"/>
    </source>
</evidence>
<dbReference type="EMBL" id="BAAARV010000081">
    <property type="protein sequence ID" value="GAA2376777.1"/>
    <property type="molecule type" value="Genomic_DNA"/>
</dbReference>
<comment type="caution">
    <text evidence="1">The sequence shown here is derived from an EMBL/GenBank/DDBJ whole genome shotgun (WGS) entry which is preliminary data.</text>
</comment>
<accession>A0ABP5UCN8</accession>
<organism evidence="1 2">
    <name type="scientific">Dactylosporangium salmoneum</name>
    <dbReference type="NCBI Taxonomy" id="53361"/>
    <lineage>
        <taxon>Bacteria</taxon>
        <taxon>Bacillati</taxon>
        <taxon>Actinomycetota</taxon>
        <taxon>Actinomycetes</taxon>
        <taxon>Micromonosporales</taxon>
        <taxon>Micromonosporaceae</taxon>
        <taxon>Dactylosporangium</taxon>
    </lineage>
</organism>
<dbReference type="Proteomes" id="UP001501444">
    <property type="component" value="Unassembled WGS sequence"/>
</dbReference>
<sequence>MSRLSALDVVEACGVAAIPAGDPVADVTRARLDGYLLPVEKPLPQVRWDRATDFPQYSV</sequence>